<keyword evidence="3" id="KW-1185">Reference proteome</keyword>
<dbReference type="Gramene" id="KRH39379">
    <property type="protein sequence ID" value="KRH39379"/>
    <property type="gene ID" value="GLYMA_09G195300"/>
</dbReference>
<sequence>MQMLFLEERHGYGAPNLAVVADKCLKPEEQCKSMFSALEEVHHKGSLLERVAVLENRLIQLSRDMDLENTSRSSSSNAAVTEKLGNGLGSLEARGPNEGMNMITTIQEKQGPFVTQGEDSIVLEACSLNSPSCRAQRRRIKAISRMGCYRMLKWLKLGC</sequence>
<gene>
    <name evidence="2" type="primary">LOC100809085</name>
    <name evidence="1" type="ORF">GLYMA_09G195300</name>
</gene>
<dbReference type="EnsemblPlants" id="KRH39379">
    <property type="protein sequence ID" value="KRH39379"/>
    <property type="gene ID" value="GLYMA_09G195300"/>
</dbReference>
<evidence type="ECO:0000313" key="2">
    <source>
        <dbReference type="EnsemblPlants" id="KRH39379"/>
    </source>
</evidence>
<dbReference type="Proteomes" id="UP000008827">
    <property type="component" value="Chromosome 9"/>
</dbReference>
<protein>
    <submittedName>
        <fullName evidence="1 2">Uncharacterized protein</fullName>
    </submittedName>
</protein>
<dbReference type="PANTHER" id="PTHR34190">
    <property type="entry name" value="EXPRESSED PROTEIN"/>
    <property type="match status" value="1"/>
</dbReference>
<dbReference type="AlphaFoldDB" id="A0A0R0IGJ7"/>
<evidence type="ECO:0000313" key="3">
    <source>
        <dbReference type="Proteomes" id="UP000008827"/>
    </source>
</evidence>
<dbReference type="EMBL" id="CM000842">
    <property type="protein sequence ID" value="KRH39379.1"/>
    <property type="molecule type" value="Genomic_DNA"/>
</dbReference>
<evidence type="ECO:0000313" key="1">
    <source>
        <dbReference type="EMBL" id="KRH39379.1"/>
    </source>
</evidence>
<proteinExistence type="predicted"/>
<reference evidence="1" key="3">
    <citation type="submission" date="2018-07" db="EMBL/GenBank/DDBJ databases">
        <title>WGS assembly of Glycine max.</title>
        <authorList>
            <person name="Schmutz J."/>
            <person name="Cannon S."/>
            <person name="Schlueter J."/>
            <person name="Ma J."/>
            <person name="Mitros T."/>
            <person name="Nelson W."/>
            <person name="Hyten D."/>
            <person name="Song Q."/>
            <person name="Thelen J."/>
            <person name="Cheng J."/>
            <person name="Xu D."/>
            <person name="Hellsten U."/>
            <person name="May G."/>
            <person name="Yu Y."/>
            <person name="Sakurai T."/>
            <person name="Umezawa T."/>
            <person name="Bhattacharyya M."/>
            <person name="Sandhu D."/>
            <person name="Valliyodan B."/>
            <person name="Lindquist E."/>
            <person name="Peto M."/>
            <person name="Grant D."/>
            <person name="Shu S."/>
            <person name="Goodstein D."/>
            <person name="Barry K."/>
            <person name="Futrell-Griggs M."/>
            <person name="Abernathy B."/>
            <person name="Du J."/>
            <person name="Tian Z."/>
            <person name="Zhu L."/>
            <person name="Gill N."/>
            <person name="Joshi T."/>
            <person name="Libault M."/>
            <person name="Sethuraman A."/>
            <person name="Zhang X."/>
            <person name="Shinozaki K."/>
            <person name="Nguyen H."/>
            <person name="Wing R."/>
            <person name="Cregan P."/>
            <person name="Specht J."/>
            <person name="Grimwood J."/>
            <person name="Rokhsar D."/>
            <person name="Stacey G."/>
            <person name="Shoemaker R."/>
            <person name="Jackson S."/>
        </authorList>
    </citation>
    <scope>NUCLEOTIDE SEQUENCE</scope>
    <source>
        <tissue evidence="1">Callus</tissue>
    </source>
</reference>
<dbReference type="ExpressionAtlas" id="A0A0R0IGJ7">
    <property type="expression patterns" value="baseline and differential"/>
</dbReference>
<name>A0A0R0IGJ7_SOYBN</name>
<reference evidence="1 2" key="1">
    <citation type="journal article" date="2010" name="Nature">
        <title>Genome sequence of the palaeopolyploid soybean.</title>
        <authorList>
            <person name="Schmutz J."/>
            <person name="Cannon S.B."/>
            <person name="Schlueter J."/>
            <person name="Ma J."/>
            <person name="Mitros T."/>
            <person name="Nelson W."/>
            <person name="Hyten D.L."/>
            <person name="Song Q."/>
            <person name="Thelen J.J."/>
            <person name="Cheng J."/>
            <person name="Xu D."/>
            <person name="Hellsten U."/>
            <person name="May G.D."/>
            <person name="Yu Y."/>
            <person name="Sakurai T."/>
            <person name="Umezawa T."/>
            <person name="Bhattacharyya M.K."/>
            <person name="Sandhu D."/>
            <person name="Valliyodan B."/>
            <person name="Lindquist E."/>
            <person name="Peto M."/>
            <person name="Grant D."/>
            <person name="Shu S."/>
            <person name="Goodstein D."/>
            <person name="Barry K."/>
            <person name="Futrell-Griggs M."/>
            <person name="Abernathy B."/>
            <person name="Du J."/>
            <person name="Tian Z."/>
            <person name="Zhu L."/>
            <person name="Gill N."/>
            <person name="Joshi T."/>
            <person name="Libault M."/>
            <person name="Sethuraman A."/>
            <person name="Zhang X.-C."/>
            <person name="Shinozaki K."/>
            <person name="Nguyen H.T."/>
            <person name="Wing R.A."/>
            <person name="Cregan P."/>
            <person name="Specht J."/>
            <person name="Grimwood J."/>
            <person name="Rokhsar D."/>
            <person name="Stacey G."/>
            <person name="Shoemaker R.C."/>
            <person name="Jackson S.A."/>
        </authorList>
    </citation>
    <scope>NUCLEOTIDE SEQUENCE</scope>
    <source>
        <strain evidence="2">cv. Williams 82</strain>
        <tissue evidence="1">Callus</tissue>
    </source>
</reference>
<accession>A0A0R0IGJ7</accession>
<organism evidence="1">
    <name type="scientific">Glycine max</name>
    <name type="common">Soybean</name>
    <name type="synonym">Glycine hispida</name>
    <dbReference type="NCBI Taxonomy" id="3847"/>
    <lineage>
        <taxon>Eukaryota</taxon>
        <taxon>Viridiplantae</taxon>
        <taxon>Streptophyta</taxon>
        <taxon>Embryophyta</taxon>
        <taxon>Tracheophyta</taxon>
        <taxon>Spermatophyta</taxon>
        <taxon>Magnoliopsida</taxon>
        <taxon>eudicotyledons</taxon>
        <taxon>Gunneridae</taxon>
        <taxon>Pentapetalae</taxon>
        <taxon>rosids</taxon>
        <taxon>fabids</taxon>
        <taxon>Fabales</taxon>
        <taxon>Fabaceae</taxon>
        <taxon>Papilionoideae</taxon>
        <taxon>50 kb inversion clade</taxon>
        <taxon>NPAAA clade</taxon>
        <taxon>indigoferoid/millettioid clade</taxon>
        <taxon>Phaseoleae</taxon>
        <taxon>Glycine</taxon>
        <taxon>Glycine subgen. Soja</taxon>
    </lineage>
</organism>
<dbReference type="PANTHER" id="PTHR34190:SF10">
    <property type="entry name" value="TERNARY COMPLEX FACTOR MIP1 LEUCINE-ZIPPER DOMAIN-CONTAINING PROTEIN"/>
    <property type="match status" value="1"/>
</dbReference>
<reference evidence="2" key="2">
    <citation type="submission" date="2018-02" db="UniProtKB">
        <authorList>
            <consortium name="EnsemblPlants"/>
        </authorList>
    </citation>
    <scope>IDENTIFICATION</scope>
    <source>
        <strain evidence="2">Williams 82</strain>
    </source>
</reference>